<proteinExistence type="predicted"/>
<dbReference type="EMBL" id="LAZR01009029">
    <property type="protein sequence ID" value="KKM75123.1"/>
    <property type="molecule type" value="Genomic_DNA"/>
</dbReference>
<sequence length="331" mass="38475">MSLKLYDNTRISCHRTCNCMYYWRHKRHLTGTGKAPPLIFGSCWHSAMDVVWKGIKEMPELSNEGIRDIAFEGFKEEWSKFDLPPVDGWDEDMIKLFRARTPDTAFFMLNNYIERRRSFIEQVELLAVEKPFAVPLFPDDPEILYVGRRDKDIKWNGRVWAVEHKTTAWGTAKNGFNSIYIETFSPNSQIDGYMHSLKMDYGEVAKGILCDLALVTPNNHEHFMFLPLERSVAALDAWLWKTRKEIQLIDINNEALEKVDPSEPFMGAFAQNDTSCIQFMKPCFYMDLCKTIPNPHARPDETPKGFVKRKWEPFDELKLDSIGLKKGEEDA</sequence>
<organism evidence="1">
    <name type="scientific">marine sediment metagenome</name>
    <dbReference type="NCBI Taxonomy" id="412755"/>
    <lineage>
        <taxon>unclassified sequences</taxon>
        <taxon>metagenomes</taxon>
        <taxon>ecological metagenomes</taxon>
    </lineage>
</organism>
<dbReference type="AlphaFoldDB" id="A0A0F9JZE6"/>
<reference evidence="1" key="1">
    <citation type="journal article" date="2015" name="Nature">
        <title>Complex archaea that bridge the gap between prokaryotes and eukaryotes.</title>
        <authorList>
            <person name="Spang A."/>
            <person name="Saw J.H."/>
            <person name="Jorgensen S.L."/>
            <person name="Zaremba-Niedzwiedzka K."/>
            <person name="Martijn J."/>
            <person name="Lind A.E."/>
            <person name="van Eijk R."/>
            <person name="Schleper C."/>
            <person name="Guy L."/>
            <person name="Ettema T.J."/>
        </authorList>
    </citation>
    <scope>NUCLEOTIDE SEQUENCE</scope>
</reference>
<protein>
    <submittedName>
        <fullName evidence="1">Uncharacterized protein</fullName>
    </submittedName>
</protein>
<accession>A0A0F9JZE6</accession>
<comment type="caution">
    <text evidence="1">The sequence shown here is derived from an EMBL/GenBank/DDBJ whole genome shotgun (WGS) entry which is preliminary data.</text>
</comment>
<evidence type="ECO:0000313" key="1">
    <source>
        <dbReference type="EMBL" id="KKM75123.1"/>
    </source>
</evidence>
<gene>
    <name evidence="1" type="ORF">LCGC14_1393490</name>
</gene>
<name>A0A0F9JZE6_9ZZZZ</name>